<dbReference type="InterPro" id="IPR022059">
    <property type="entry name" value="DUF3615"/>
</dbReference>
<keyword evidence="3" id="KW-1185">Reference proteome</keyword>
<feature type="domain" description="DUF3615" evidence="1">
    <location>
        <begin position="44"/>
        <end position="157"/>
    </location>
</feature>
<organism evidence="2 3">
    <name type="scientific">Urochloa decumbens</name>
    <dbReference type="NCBI Taxonomy" id="240449"/>
    <lineage>
        <taxon>Eukaryota</taxon>
        <taxon>Viridiplantae</taxon>
        <taxon>Streptophyta</taxon>
        <taxon>Embryophyta</taxon>
        <taxon>Tracheophyta</taxon>
        <taxon>Spermatophyta</taxon>
        <taxon>Magnoliopsida</taxon>
        <taxon>Liliopsida</taxon>
        <taxon>Poales</taxon>
        <taxon>Poaceae</taxon>
        <taxon>PACMAD clade</taxon>
        <taxon>Panicoideae</taxon>
        <taxon>Panicodae</taxon>
        <taxon>Paniceae</taxon>
        <taxon>Melinidinae</taxon>
        <taxon>Urochloa</taxon>
    </lineage>
</organism>
<dbReference type="EMBL" id="OZ075111">
    <property type="protein sequence ID" value="CAL4890139.1"/>
    <property type="molecule type" value="Genomic_DNA"/>
</dbReference>
<evidence type="ECO:0000259" key="1">
    <source>
        <dbReference type="Pfam" id="PF12274"/>
    </source>
</evidence>
<dbReference type="Pfam" id="PF12274">
    <property type="entry name" value="DUF3615"/>
    <property type="match status" value="1"/>
</dbReference>
<evidence type="ECO:0000313" key="3">
    <source>
        <dbReference type="Proteomes" id="UP001497457"/>
    </source>
</evidence>
<sequence length="176" mass="19887">MDADDDSYFKSLDDNFIIAYEDVCKPSEKNTYKEAAKRQSETFAESALKHYNNDKNNKVKYDLISAITSCGILDMKGFFGHVNFIAKGKNQQNSKEELFFAELHLEHDTFVPTSVLSLEGVKKVGGLRGSKYDRFNGVGFPMDAQHCYACGSKVKHPKNGTLYETGHVPFSDYYHT</sequence>
<proteinExistence type="predicted"/>
<gene>
    <name evidence="2" type="ORF">URODEC1_LOCUS3087</name>
</gene>
<dbReference type="AlphaFoldDB" id="A0ABC8VG55"/>
<reference evidence="2 3" key="2">
    <citation type="submission" date="2024-10" db="EMBL/GenBank/DDBJ databases">
        <authorList>
            <person name="Ryan C."/>
        </authorList>
    </citation>
    <scope>NUCLEOTIDE SEQUENCE [LARGE SCALE GENOMIC DNA]</scope>
</reference>
<evidence type="ECO:0000313" key="2">
    <source>
        <dbReference type="EMBL" id="CAL4890139.1"/>
    </source>
</evidence>
<name>A0ABC8VG55_9POAL</name>
<dbReference type="PANTHER" id="PTHR34710">
    <property type="entry name" value="OS03G0834100 PROTEIN"/>
    <property type="match status" value="1"/>
</dbReference>
<accession>A0ABC8VG55</accession>
<dbReference type="Proteomes" id="UP001497457">
    <property type="component" value="Chromosome 1b"/>
</dbReference>
<reference evidence="3" key="1">
    <citation type="submission" date="2024-06" db="EMBL/GenBank/DDBJ databases">
        <authorList>
            <person name="Ryan C."/>
        </authorList>
    </citation>
    <scope>NUCLEOTIDE SEQUENCE [LARGE SCALE GENOMIC DNA]</scope>
</reference>
<protein>
    <recommendedName>
        <fullName evidence="1">DUF3615 domain-containing protein</fullName>
    </recommendedName>
</protein>
<dbReference type="PANTHER" id="PTHR34710:SF20">
    <property type="entry name" value="OS10G0550200 PROTEIN"/>
    <property type="match status" value="1"/>
</dbReference>